<dbReference type="PANTHER" id="PTHR47512:SF3">
    <property type="entry name" value="CHALCONE-FLAVONONE ISOMERASE FAMILY PROTEIN"/>
    <property type="match status" value="1"/>
</dbReference>
<dbReference type="Proteomes" id="UP000813463">
    <property type="component" value="Chromosome 3"/>
</dbReference>
<reference evidence="3" key="2">
    <citation type="submission" date="2025-08" db="UniProtKB">
        <authorList>
            <consortium name="RefSeq"/>
        </authorList>
    </citation>
    <scope>IDENTIFICATION</scope>
    <source>
        <tissue evidence="3">Leaf</tissue>
    </source>
</reference>
<proteinExistence type="predicted"/>
<feature type="compositionally biased region" description="Basic and acidic residues" evidence="1">
    <location>
        <begin position="28"/>
        <end position="43"/>
    </location>
</feature>
<feature type="compositionally biased region" description="Polar residues" evidence="1">
    <location>
        <begin position="1"/>
        <end position="25"/>
    </location>
</feature>
<dbReference type="AlphaFoldDB" id="A0A9R0HVS7"/>
<evidence type="ECO:0000256" key="1">
    <source>
        <dbReference type="SAM" id="MobiDB-lite"/>
    </source>
</evidence>
<accession>A0A9R0HVS7</accession>
<keyword evidence="2" id="KW-1185">Reference proteome</keyword>
<dbReference type="KEGG" id="soe:110776527"/>
<sequence length="357" mass="39398">METPSSTRRITRSQAMSASANSNTKTSRKFEDSEKSVSKSRQMTEKQDRCVLIDITNDSPIVGLASGSLNGTPISSFSKQRRNVCKKTPGSGEALLRGQVKNLLQKVEEEAEISKFCLENCGPVRLGFKAIFNSPAGLVAPTPVNTPQVVYFSAVEEFDSLSSVSEPPIEDQLRLPQMMSDEKQADIGSEDVMISRALFLEFSEKSDSSSDSSSVVTYQGTIGGVESDSQDQVTSIDEDDASVWSIQVNVSTQGEDEVNQDVVEEDDIADNEEYYDEGGVEEEDEMLFLDDLCEGISNISVVEEKKGPKFMGKHKKFVYNSDDELVEAFEEYDSAEVLRLKGLPTPKGKHVRFLDEE</sequence>
<reference evidence="2" key="1">
    <citation type="journal article" date="2021" name="Nat. Commun.">
        <title>Genomic analyses provide insights into spinach domestication and the genetic basis of agronomic traits.</title>
        <authorList>
            <person name="Cai X."/>
            <person name="Sun X."/>
            <person name="Xu C."/>
            <person name="Sun H."/>
            <person name="Wang X."/>
            <person name="Ge C."/>
            <person name="Zhang Z."/>
            <person name="Wang Q."/>
            <person name="Fei Z."/>
            <person name="Jiao C."/>
            <person name="Wang Q."/>
        </authorList>
    </citation>
    <scope>NUCLEOTIDE SEQUENCE [LARGE SCALE GENOMIC DNA]</scope>
    <source>
        <strain evidence="2">cv. Varoflay</strain>
    </source>
</reference>
<dbReference type="PANTHER" id="PTHR47512">
    <property type="entry name" value="EXPRESSED PROTEIN"/>
    <property type="match status" value="1"/>
</dbReference>
<feature type="region of interest" description="Disordered" evidence="1">
    <location>
        <begin position="1"/>
        <end position="43"/>
    </location>
</feature>
<evidence type="ECO:0000313" key="2">
    <source>
        <dbReference type="Proteomes" id="UP000813463"/>
    </source>
</evidence>
<organism evidence="2 3">
    <name type="scientific">Spinacia oleracea</name>
    <name type="common">Spinach</name>
    <dbReference type="NCBI Taxonomy" id="3562"/>
    <lineage>
        <taxon>Eukaryota</taxon>
        <taxon>Viridiplantae</taxon>
        <taxon>Streptophyta</taxon>
        <taxon>Embryophyta</taxon>
        <taxon>Tracheophyta</taxon>
        <taxon>Spermatophyta</taxon>
        <taxon>Magnoliopsida</taxon>
        <taxon>eudicotyledons</taxon>
        <taxon>Gunneridae</taxon>
        <taxon>Pentapetalae</taxon>
        <taxon>Caryophyllales</taxon>
        <taxon>Chenopodiaceae</taxon>
        <taxon>Chenopodioideae</taxon>
        <taxon>Anserineae</taxon>
        <taxon>Spinacia</taxon>
    </lineage>
</organism>
<dbReference type="RefSeq" id="XP_021836779.2">
    <property type="nucleotide sequence ID" value="XM_021981087.2"/>
</dbReference>
<name>A0A9R0HVS7_SPIOL</name>
<protein>
    <submittedName>
        <fullName evidence="3">Uncharacterized protein</fullName>
    </submittedName>
</protein>
<evidence type="ECO:0000313" key="3">
    <source>
        <dbReference type="RefSeq" id="XP_021836779.2"/>
    </source>
</evidence>
<dbReference type="GeneID" id="110776527"/>
<gene>
    <name evidence="3" type="primary">LOC110776527</name>
</gene>